<dbReference type="InterPro" id="IPR041614">
    <property type="entry name" value="DprA_WH"/>
</dbReference>
<feature type="domain" description="Smf/DprA SLOG" evidence="2">
    <location>
        <begin position="7"/>
        <end position="212"/>
    </location>
</feature>
<reference evidence="4 5" key="1">
    <citation type="submission" date="2017-09" db="EMBL/GenBank/DDBJ databases">
        <title>Depth-based differentiation of microbial function through sediment-hosted aquifers and enrichment of novel symbionts in the deep terrestrial subsurface.</title>
        <authorList>
            <person name="Probst A.J."/>
            <person name="Ladd B."/>
            <person name="Jarett J.K."/>
            <person name="Geller-Mcgrath D.E."/>
            <person name="Sieber C.M."/>
            <person name="Emerson J.B."/>
            <person name="Anantharaman K."/>
            <person name="Thomas B.C."/>
            <person name="Malmstrom R."/>
            <person name="Stieglmeier M."/>
            <person name="Klingl A."/>
            <person name="Woyke T."/>
            <person name="Ryan C.M."/>
            <person name="Banfield J.F."/>
        </authorList>
    </citation>
    <scope>NUCLEOTIDE SEQUENCE [LARGE SCALE GENOMIC DNA]</scope>
    <source>
        <strain evidence="4">CG11_big_fil_rev_8_21_14_0_20_43_10</strain>
    </source>
</reference>
<feature type="domain" description="DprA winged helix" evidence="3">
    <location>
        <begin position="227"/>
        <end position="280"/>
    </location>
</feature>
<dbReference type="PANTHER" id="PTHR43022">
    <property type="entry name" value="PROTEIN SMF"/>
    <property type="match status" value="1"/>
</dbReference>
<evidence type="ECO:0000259" key="3">
    <source>
        <dbReference type="Pfam" id="PF17782"/>
    </source>
</evidence>
<dbReference type="GO" id="GO:0009294">
    <property type="term" value="P:DNA-mediated transformation"/>
    <property type="evidence" value="ECO:0007669"/>
    <property type="project" value="InterPro"/>
</dbReference>
<dbReference type="EMBL" id="PCXE01000021">
    <property type="protein sequence ID" value="PIR26499.1"/>
    <property type="molecule type" value="Genomic_DNA"/>
</dbReference>
<dbReference type="InterPro" id="IPR057666">
    <property type="entry name" value="DrpA_SLOG"/>
</dbReference>
<evidence type="ECO:0000313" key="4">
    <source>
        <dbReference type="EMBL" id="PIR26499.1"/>
    </source>
</evidence>
<dbReference type="InterPro" id="IPR003488">
    <property type="entry name" value="DprA"/>
</dbReference>
<dbReference type="Pfam" id="PF17782">
    <property type="entry name" value="WHD_DprA"/>
    <property type="match status" value="1"/>
</dbReference>
<evidence type="ECO:0000256" key="1">
    <source>
        <dbReference type="ARBA" id="ARBA00006525"/>
    </source>
</evidence>
<sequence>MTYLTLHVSDSAYPALLKQIPNPPKTLYVRGTLEPNEICFTIVGTRKPTSYGIETAKLFATQLSQAGFTIVSGLAFGIDAIAHQATLAAGGRTIAVLGSGVDIITPVTNQHIGEQIIERGALVSEFLPGTAAQKNHFPQRDRIMSGLSIGTLVIEASGQSGALITARNATEQGREVFAIPGQIFSHASQGAHKLIQEGAKLTQTIDDILCEFEQLHLFANKIAHGSSRKTNENEQKILACLTEPKTLDIIAQETHIAIQELKTAITMLELTRKIAKQPDGCVRRIV</sequence>
<proteinExistence type="inferred from homology"/>
<dbReference type="SUPFAM" id="SSF102405">
    <property type="entry name" value="MCP/YpsA-like"/>
    <property type="match status" value="1"/>
</dbReference>
<comment type="similarity">
    <text evidence="1">Belongs to the DprA/Smf family.</text>
</comment>
<dbReference type="Proteomes" id="UP000236846">
    <property type="component" value="Unassembled WGS sequence"/>
</dbReference>
<evidence type="ECO:0000313" key="5">
    <source>
        <dbReference type="Proteomes" id="UP000236846"/>
    </source>
</evidence>
<dbReference type="Pfam" id="PF02481">
    <property type="entry name" value="DNA_processg_A"/>
    <property type="match status" value="1"/>
</dbReference>
<protein>
    <submittedName>
        <fullName evidence="4">DNA-protecting protein DprA</fullName>
    </submittedName>
</protein>
<dbReference type="PANTHER" id="PTHR43022:SF1">
    <property type="entry name" value="PROTEIN SMF"/>
    <property type="match status" value="1"/>
</dbReference>
<comment type="caution">
    <text evidence="4">The sequence shown here is derived from an EMBL/GenBank/DDBJ whole genome shotgun (WGS) entry which is preliminary data.</text>
</comment>
<dbReference type="InterPro" id="IPR036388">
    <property type="entry name" value="WH-like_DNA-bd_sf"/>
</dbReference>
<dbReference type="AlphaFoldDB" id="A0A2H0PWS8"/>
<evidence type="ECO:0000259" key="2">
    <source>
        <dbReference type="Pfam" id="PF02481"/>
    </source>
</evidence>
<name>A0A2H0PWS8_9BACT</name>
<dbReference type="NCBIfam" id="TIGR00732">
    <property type="entry name" value="dprA"/>
    <property type="match status" value="1"/>
</dbReference>
<accession>A0A2H0PWS8</accession>
<dbReference type="Gene3D" id="1.10.10.10">
    <property type="entry name" value="Winged helix-like DNA-binding domain superfamily/Winged helix DNA-binding domain"/>
    <property type="match status" value="1"/>
</dbReference>
<organism evidence="4 5">
    <name type="scientific">Candidatus Brennerbacteria bacterium CG11_big_fil_rev_8_21_14_0_20_43_10</name>
    <dbReference type="NCBI Taxonomy" id="1974523"/>
    <lineage>
        <taxon>Bacteria</taxon>
        <taxon>Candidatus Brenneribacteriota</taxon>
    </lineage>
</organism>
<gene>
    <name evidence="4" type="primary">dprA</name>
    <name evidence="4" type="ORF">COV41_01315</name>
</gene>
<dbReference type="Gene3D" id="3.40.50.450">
    <property type="match status" value="1"/>
</dbReference>